<comment type="pathway">
    <text evidence="2">Mycotoxin biosynthesis.</text>
</comment>
<dbReference type="PANTHER" id="PTHR46206:SF2">
    <property type="entry name" value="CYTOCHROME P450 MONOOXYGENASE AUSG-RELATED"/>
    <property type="match status" value="1"/>
</dbReference>
<keyword evidence="5 9" id="KW-0479">Metal-binding</keyword>
<evidence type="ECO:0000313" key="11">
    <source>
        <dbReference type="Proteomes" id="UP001578633"/>
    </source>
</evidence>
<dbReference type="PRINTS" id="PR00465">
    <property type="entry name" value="EP450IV"/>
</dbReference>
<dbReference type="CDD" id="cd11041">
    <property type="entry name" value="CYP503A1-like"/>
    <property type="match status" value="1"/>
</dbReference>
<comment type="caution">
    <text evidence="10">The sequence shown here is derived from an EMBL/GenBank/DDBJ whole genome shotgun (WGS) entry which is preliminary data.</text>
</comment>
<evidence type="ECO:0000256" key="3">
    <source>
        <dbReference type="ARBA" id="ARBA00010617"/>
    </source>
</evidence>
<evidence type="ECO:0000256" key="5">
    <source>
        <dbReference type="ARBA" id="ARBA00022723"/>
    </source>
</evidence>
<dbReference type="PANTHER" id="PTHR46206">
    <property type="entry name" value="CYTOCHROME P450"/>
    <property type="match status" value="1"/>
</dbReference>
<dbReference type="PROSITE" id="PS00086">
    <property type="entry name" value="CYTOCHROME_P450"/>
    <property type="match status" value="1"/>
</dbReference>
<dbReference type="InterPro" id="IPR017972">
    <property type="entry name" value="Cyt_P450_CS"/>
</dbReference>
<accession>A0ABR3U8L5</accession>
<keyword evidence="11" id="KW-1185">Reference proteome</keyword>
<dbReference type="InterPro" id="IPR002403">
    <property type="entry name" value="Cyt_P450_E_grp-IV"/>
</dbReference>
<evidence type="ECO:0008006" key="12">
    <source>
        <dbReference type="Google" id="ProtNLM"/>
    </source>
</evidence>
<dbReference type="Proteomes" id="UP001578633">
    <property type="component" value="Chromosome 9"/>
</dbReference>
<keyword evidence="6 9" id="KW-0560">Oxidoreductase</keyword>
<keyword evidence="7 9" id="KW-0408">Iron</keyword>
<dbReference type="GeneID" id="96089149"/>
<dbReference type="SUPFAM" id="SSF48264">
    <property type="entry name" value="Cytochrome P450"/>
    <property type="match status" value="1"/>
</dbReference>
<gene>
    <name evidence="10" type="ORF">ACET3X_008827</name>
</gene>
<dbReference type="InterPro" id="IPR036396">
    <property type="entry name" value="Cyt_P450_sf"/>
</dbReference>
<evidence type="ECO:0000256" key="1">
    <source>
        <dbReference type="ARBA" id="ARBA00001971"/>
    </source>
</evidence>
<name>A0ABR3U8L5_9PLEO</name>
<dbReference type="Gene3D" id="1.10.630.10">
    <property type="entry name" value="Cytochrome P450"/>
    <property type="match status" value="1"/>
</dbReference>
<sequence>MKSYSQRLPKKAFLASSKEILDKARSLYPAQPYRVISDLGEVVVLPPELADEIRNNPKLSLATATYNDLNGDLPGFDIAKIGSHGDAILQAVIKKQLTKSLVKTSEPMSEEAARAIAANLGYCPEWKEIKLRPMAFDVVTRVTSRVFVGEELCRNKHWLKVTQDYAMTVVIAATKLRMYPKFLRKFIYRFVPECNRARSLVDECRRVVMAVINAREAEKNAAREAGRPVPEWDDAINWAEQEAAVRGTKYDPAVYQLTLSFAAIHSTSDLLAKVMLEIVEPLRREIAEALRGQGWKKGSLYNMRLLDSVIKETQRVTPLLLATMRRRVEGNILLSTSLALKPGMRTVVETSRMRDPAIYPDPDKWDPYRFFNLRSDPARGEYAQLVATGPDYLAFGHGEHACPGRFFAAHELKVAVCHLVMKYDWRLAPEEQKKTMLSGFSCFVNPMTSLVVRSAERVEIDLDSI</sequence>
<evidence type="ECO:0000256" key="6">
    <source>
        <dbReference type="ARBA" id="ARBA00023002"/>
    </source>
</evidence>
<reference evidence="10 11" key="1">
    <citation type="submission" date="2024-09" db="EMBL/GenBank/DDBJ databases">
        <title>T2T genomes of carrot and Alternaria dauci and their utility for understanding host-pathogen interaction during carrot leaf blight disease.</title>
        <authorList>
            <person name="Liu W."/>
            <person name="Xu S."/>
            <person name="Ou C."/>
            <person name="Liu X."/>
            <person name="Zhuang F."/>
            <person name="Deng X.W."/>
        </authorList>
    </citation>
    <scope>NUCLEOTIDE SEQUENCE [LARGE SCALE GENOMIC DNA]</scope>
    <source>
        <strain evidence="10 11">A2016</strain>
    </source>
</reference>
<dbReference type="RefSeq" id="XP_069302904.1">
    <property type="nucleotide sequence ID" value="XM_069455401.1"/>
</dbReference>
<proteinExistence type="inferred from homology"/>
<organism evidence="10 11">
    <name type="scientific">Alternaria dauci</name>
    <dbReference type="NCBI Taxonomy" id="48095"/>
    <lineage>
        <taxon>Eukaryota</taxon>
        <taxon>Fungi</taxon>
        <taxon>Dikarya</taxon>
        <taxon>Ascomycota</taxon>
        <taxon>Pezizomycotina</taxon>
        <taxon>Dothideomycetes</taxon>
        <taxon>Pleosporomycetidae</taxon>
        <taxon>Pleosporales</taxon>
        <taxon>Pleosporineae</taxon>
        <taxon>Pleosporaceae</taxon>
        <taxon>Alternaria</taxon>
        <taxon>Alternaria sect. Porri</taxon>
    </lineage>
</organism>
<evidence type="ECO:0000256" key="4">
    <source>
        <dbReference type="ARBA" id="ARBA00022617"/>
    </source>
</evidence>
<evidence type="ECO:0000256" key="7">
    <source>
        <dbReference type="ARBA" id="ARBA00023004"/>
    </source>
</evidence>
<keyword evidence="4 9" id="KW-0349">Heme</keyword>
<evidence type="ECO:0000256" key="9">
    <source>
        <dbReference type="RuleBase" id="RU000461"/>
    </source>
</evidence>
<keyword evidence="8 9" id="KW-0503">Monooxygenase</keyword>
<dbReference type="InterPro" id="IPR001128">
    <property type="entry name" value="Cyt_P450"/>
</dbReference>
<evidence type="ECO:0000256" key="8">
    <source>
        <dbReference type="ARBA" id="ARBA00023033"/>
    </source>
</evidence>
<comment type="cofactor">
    <cofactor evidence="1">
        <name>heme</name>
        <dbReference type="ChEBI" id="CHEBI:30413"/>
    </cofactor>
</comment>
<protein>
    <recommendedName>
        <fullName evidence="12">Cytochrome P450 monooxygenase</fullName>
    </recommendedName>
</protein>
<evidence type="ECO:0000256" key="2">
    <source>
        <dbReference type="ARBA" id="ARBA00004685"/>
    </source>
</evidence>
<evidence type="ECO:0000313" key="10">
    <source>
        <dbReference type="EMBL" id="KAL1792320.1"/>
    </source>
</evidence>
<comment type="similarity">
    <text evidence="3 9">Belongs to the cytochrome P450 family.</text>
</comment>
<dbReference type="Pfam" id="PF00067">
    <property type="entry name" value="p450"/>
    <property type="match status" value="1"/>
</dbReference>
<dbReference type="EMBL" id="JBHGVX010000009">
    <property type="protein sequence ID" value="KAL1792320.1"/>
    <property type="molecule type" value="Genomic_DNA"/>
</dbReference>